<evidence type="ECO:0000313" key="2">
    <source>
        <dbReference type="EMBL" id="GFH23522.1"/>
    </source>
</evidence>
<feature type="non-terminal residue" evidence="2">
    <location>
        <position position="187"/>
    </location>
</feature>
<feature type="non-terminal residue" evidence="2">
    <location>
        <position position="1"/>
    </location>
</feature>
<gene>
    <name evidence="2" type="ORF">HaLaN_21145</name>
</gene>
<dbReference type="AlphaFoldDB" id="A0A6A0A2E3"/>
<comment type="caution">
    <text evidence="2">The sequence shown here is derived from an EMBL/GenBank/DDBJ whole genome shotgun (WGS) entry which is preliminary data.</text>
</comment>
<dbReference type="Proteomes" id="UP000485058">
    <property type="component" value="Unassembled WGS sequence"/>
</dbReference>
<feature type="region of interest" description="Disordered" evidence="1">
    <location>
        <begin position="136"/>
        <end position="187"/>
    </location>
</feature>
<evidence type="ECO:0000313" key="3">
    <source>
        <dbReference type="Proteomes" id="UP000485058"/>
    </source>
</evidence>
<evidence type="ECO:0000256" key="1">
    <source>
        <dbReference type="SAM" id="MobiDB-lite"/>
    </source>
</evidence>
<name>A0A6A0A2E3_HAELA</name>
<proteinExistence type="predicted"/>
<organism evidence="2 3">
    <name type="scientific">Haematococcus lacustris</name>
    <name type="common">Green alga</name>
    <name type="synonym">Haematococcus pluvialis</name>
    <dbReference type="NCBI Taxonomy" id="44745"/>
    <lineage>
        <taxon>Eukaryota</taxon>
        <taxon>Viridiplantae</taxon>
        <taxon>Chlorophyta</taxon>
        <taxon>core chlorophytes</taxon>
        <taxon>Chlorophyceae</taxon>
        <taxon>CS clade</taxon>
        <taxon>Chlamydomonadales</taxon>
        <taxon>Haematococcaceae</taxon>
        <taxon>Haematococcus</taxon>
    </lineage>
</organism>
<sequence>ALHPGQTASQEHTSMLFNAPFRPLLHSSDITVDLVTLARSPCCNDPALLAATHSVVASEQSLVLGQVGLLLEYCSQQAGRPECDPYLAGMLWCMCRLEANRKVVLHDARWVPLIQRWLRGGQSALRQDHLAHHGPSGLFYPKAAPATPATTGPSPERSHAPQPASQGRSQPPGAVAPHPDAGLGPEQ</sequence>
<keyword evidence="3" id="KW-1185">Reference proteome</keyword>
<dbReference type="EMBL" id="BLLF01002293">
    <property type="protein sequence ID" value="GFH23522.1"/>
    <property type="molecule type" value="Genomic_DNA"/>
</dbReference>
<accession>A0A6A0A2E3</accession>
<feature type="compositionally biased region" description="Low complexity" evidence="1">
    <location>
        <begin position="141"/>
        <end position="153"/>
    </location>
</feature>
<protein>
    <submittedName>
        <fullName evidence="2">Uncharacterized protein</fullName>
    </submittedName>
</protein>
<reference evidence="2 3" key="1">
    <citation type="submission" date="2020-02" db="EMBL/GenBank/DDBJ databases">
        <title>Draft genome sequence of Haematococcus lacustris strain NIES-144.</title>
        <authorList>
            <person name="Morimoto D."/>
            <person name="Nakagawa S."/>
            <person name="Yoshida T."/>
            <person name="Sawayama S."/>
        </authorList>
    </citation>
    <scope>NUCLEOTIDE SEQUENCE [LARGE SCALE GENOMIC DNA]</scope>
    <source>
        <strain evidence="2 3">NIES-144</strain>
    </source>
</reference>